<dbReference type="Proteomes" id="UP001189429">
    <property type="component" value="Unassembled WGS sequence"/>
</dbReference>
<gene>
    <name evidence="2" type="ORF">PCOR1329_LOCUS61584</name>
</gene>
<sequence>MGAAVSAAVSWRKGGQQHWQYRDDGKGMGQRQQSFHSRVDDLHRHKQLAEGKHEDLLSPAFRQIISSARDTVLAEKQETTPASQKLAKAEQEAIATDILGRNIPFIIGGDCNIKPGVLAAWAPLGELQRLVRAPEQPAYVADEGAADEGMPRGAEDLADFADFTNAPSSPVGAPWTASFPSSGATSPAGPAEPSGDAGGARLGWSQDDVLPMEPSRRPSLPQWQAAGASSAPPPTSPAGPTTSASARTTGAEAAAAWEAAGAEAAAGLPAAAPAPAGAEAAGAEEGEEECGREHDADQSSVDSVLGSGVMRDLSADELFDRLLSSDRP</sequence>
<accession>A0ABN9VVC9</accession>
<feature type="compositionally biased region" description="Low complexity" evidence="1">
    <location>
        <begin position="238"/>
        <end position="281"/>
    </location>
</feature>
<comment type="caution">
    <text evidence="2">The sequence shown here is derived from an EMBL/GenBank/DDBJ whole genome shotgun (WGS) entry which is preliminary data.</text>
</comment>
<evidence type="ECO:0000313" key="3">
    <source>
        <dbReference type="Proteomes" id="UP001189429"/>
    </source>
</evidence>
<reference evidence="2" key="1">
    <citation type="submission" date="2023-10" db="EMBL/GenBank/DDBJ databases">
        <authorList>
            <person name="Chen Y."/>
            <person name="Shah S."/>
            <person name="Dougan E. K."/>
            <person name="Thang M."/>
            <person name="Chan C."/>
        </authorList>
    </citation>
    <scope>NUCLEOTIDE SEQUENCE [LARGE SCALE GENOMIC DNA]</scope>
</reference>
<feature type="region of interest" description="Disordered" evidence="1">
    <location>
        <begin position="162"/>
        <end position="309"/>
    </location>
</feature>
<evidence type="ECO:0000313" key="2">
    <source>
        <dbReference type="EMBL" id="CAK0877550.1"/>
    </source>
</evidence>
<name>A0ABN9VVC9_9DINO</name>
<proteinExistence type="predicted"/>
<organism evidence="2 3">
    <name type="scientific">Prorocentrum cordatum</name>
    <dbReference type="NCBI Taxonomy" id="2364126"/>
    <lineage>
        <taxon>Eukaryota</taxon>
        <taxon>Sar</taxon>
        <taxon>Alveolata</taxon>
        <taxon>Dinophyceae</taxon>
        <taxon>Prorocentrales</taxon>
        <taxon>Prorocentraceae</taxon>
        <taxon>Prorocentrum</taxon>
    </lineage>
</organism>
<evidence type="ECO:0000256" key="1">
    <source>
        <dbReference type="SAM" id="MobiDB-lite"/>
    </source>
</evidence>
<dbReference type="EMBL" id="CAUYUJ010017749">
    <property type="protein sequence ID" value="CAK0877550.1"/>
    <property type="molecule type" value="Genomic_DNA"/>
</dbReference>
<keyword evidence="3" id="KW-1185">Reference proteome</keyword>
<protein>
    <submittedName>
        <fullName evidence="2">Uncharacterized protein</fullName>
    </submittedName>
</protein>